<evidence type="ECO:0000256" key="3">
    <source>
        <dbReference type="ARBA" id="ARBA00022475"/>
    </source>
</evidence>
<feature type="transmembrane region" description="Helical" evidence="9">
    <location>
        <begin position="187"/>
        <end position="209"/>
    </location>
</feature>
<keyword evidence="12" id="KW-1185">Reference proteome</keyword>
<dbReference type="Pfam" id="PF04290">
    <property type="entry name" value="DctQ"/>
    <property type="match status" value="1"/>
</dbReference>
<dbReference type="GO" id="GO:0005886">
    <property type="term" value="C:plasma membrane"/>
    <property type="evidence" value="ECO:0007669"/>
    <property type="project" value="UniProtKB-SubCell"/>
</dbReference>
<organism evidence="11 12">
    <name type="scientific">Jannaschia aquimarina</name>
    <dbReference type="NCBI Taxonomy" id="935700"/>
    <lineage>
        <taxon>Bacteria</taxon>
        <taxon>Pseudomonadati</taxon>
        <taxon>Pseudomonadota</taxon>
        <taxon>Alphaproteobacteria</taxon>
        <taxon>Rhodobacterales</taxon>
        <taxon>Roseobacteraceae</taxon>
        <taxon>Jannaschia</taxon>
    </lineage>
</organism>
<keyword evidence="7 9" id="KW-0472">Membrane</keyword>
<comment type="function">
    <text evidence="9">Part of the tripartite ATP-independent periplasmic (TRAP) transport system.</text>
</comment>
<dbReference type="EMBL" id="JYFE01000012">
    <property type="protein sequence ID" value="KIT17874.1"/>
    <property type="molecule type" value="Genomic_DNA"/>
</dbReference>
<feature type="transmembrane region" description="Helical" evidence="9">
    <location>
        <begin position="124"/>
        <end position="145"/>
    </location>
</feature>
<keyword evidence="3" id="KW-1003">Cell membrane</keyword>
<feature type="domain" description="Tripartite ATP-independent periplasmic transporters DctQ component" evidence="10">
    <location>
        <begin position="63"/>
        <end position="205"/>
    </location>
</feature>
<evidence type="ECO:0000256" key="7">
    <source>
        <dbReference type="ARBA" id="ARBA00023136"/>
    </source>
</evidence>
<evidence type="ECO:0000259" key="10">
    <source>
        <dbReference type="Pfam" id="PF04290"/>
    </source>
</evidence>
<evidence type="ECO:0000313" key="11">
    <source>
        <dbReference type="EMBL" id="KIT17874.1"/>
    </source>
</evidence>
<gene>
    <name evidence="11" type="ORF">jaqu_03820</name>
</gene>
<comment type="caution">
    <text evidence="9">Lacks conserved residue(s) required for the propagation of feature annotation.</text>
</comment>
<comment type="subcellular location">
    <subcellularLocation>
        <location evidence="1 9">Cell inner membrane</location>
        <topology evidence="1 9">Multi-pass membrane protein</topology>
    </subcellularLocation>
</comment>
<dbReference type="Proteomes" id="UP000032232">
    <property type="component" value="Unassembled WGS sequence"/>
</dbReference>
<dbReference type="PATRIC" id="fig|935700.4.peg.410"/>
<dbReference type="STRING" id="935700.jaqu_03820"/>
<dbReference type="InterPro" id="IPR055348">
    <property type="entry name" value="DctQ"/>
</dbReference>
<dbReference type="InterPro" id="IPR007387">
    <property type="entry name" value="TRAP_DctQ"/>
</dbReference>
<dbReference type="PANTHER" id="PTHR35011:SF10">
    <property type="entry name" value="TRAP TRANSPORTER SMALL PERMEASE PROTEIN"/>
    <property type="match status" value="1"/>
</dbReference>
<dbReference type="GO" id="GO:0015740">
    <property type="term" value="P:C4-dicarboxylate transport"/>
    <property type="evidence" value="ECO:0007669"/>
    <property type="project" value="TreeGrafter"/>
</dbReference>
<feature type="transmembrane region" description="Helical" evidence="9">
    <location>
        <begin position="85"/>
        <end position="103"/>
    </location>
</feature>
<dbReference type="RefSeq" id="WP_043917249.1">
    <property type="nucleotide sequence ID" value="NZ_FZPF01000001.1"/>
</dbReference>
<dbReference type="OrthoDB" id="9797534at2"/>
<keyword evidence="4 9" id="KW-0997">Cell inner membrane</keyword>
<evidence type="ECO:0000256" key="2">
    <source>
        <dbReference type="ARBA" id="ARBA00022448"/>
    </source>
</evidence>
<keyword evidence="6 9" id="KW-1133">Transmembrane helix</keyword>
<protein>
    <recommendedName>
        <fullName evidence="9">TRAP transporter small permease protein</fullName>
    </recommendedName>
</protein>
<feature type="transmembrane region" description="Helical" evidence="9">
    <location>
        <begin position="47"/>
        <end position="73"/>
    </location>
</feature>
<evidence type="ECO:0000256" key="8">
    <source>
        <dbReference type="ARBA" id="ARBA00038436"/>
    </source>
</evidence>
<comment type="subunit">
    <text evidence="9">The complex comprises the extracytoplasmic solute receptor protein and the two transmembrane proteins.</text>
</comment>
<proteinExistence type="inferred from homology"/>
<evidence type="ECO:0000256" key="5">
    <source>
        <dbReference type="ARBA" id="ARBA00022692"/>
    </source>
</evidence>
<evidence type="ECO:0000313" key="12">
    <source>
        <dbReference type="Proteomes" id="UP000032232"/>
    </source>
</evidence>
<dbReference type="PANTHER" id="PTHR35011">
    <property type="entry name" value="2,3-DIKETO-L-GULONATE TRAP TRANSPORTER SMALL PERMEASE PROTEIN YIAM"/>
    <property type="match status" value="1"/>
</dbReference>
<keyword evidence="5 9" id="KW-0812">Transmembrane</keyword>
<comment type="similarity">
    <text evidence="8 9">Belongs to the TRAP transporter small permease family.</text>
</comment>
<evidence type="ECO:0000256" key="1">
    <source>
        <dbReference type="ARBA" id="ARBA00004429"/>
    </source>
</evidence>
<keyword evidence="2 9" id="KW-0813">Transport</keyword>
<name>A0A0D1EJY5_9RHOB</name>
<evidence type="ECO:0000256" key="6">
    <source>
        <dbReference type="ARBA" id="ARBA00022989"/>
    </source>
</evidence>
<dbReference type="AlphaFoldDB" id="A0A0D1EJY5"/>
<reference evidence="11 12" key="1">
    <citation type="submission" date="2015-02" db="EMBL/GenBank/DDBJ databases">
        <title>Genome Sequence of Jannaschia aquimarina DSM28248, a member of the Roseobacter clade.</title>
        <authorList>
            <person name="Voget S."/>
            <person name="Daniel R."/>
        </authorList>
    </citation>
    <scope>NUCLEOTIDE SEQUENCE [LARGE SCALE GENOMIC DNA]</scope>
    <source>
        <strain evidence="11 12">GSW-M26</strain>
    </source>
</reference>
<dbReference type="GO" id="GO:0022857">
    <property type="term" value="F:transmembrane transporter activity"/>
    <property type="evidence" value="ECO:0007669"/>
    <property type="project" value="UniProtKB-UniRule"/>
</dbReference>
<comment type="caution">
    <text evidence="11">The sequence shown here is derived from an EMBL/GenBank/DDBJ whole genome shotgun (WGS) entry which is preliminary data.</text>
</comment>
<feature type="transmembrane region" description="Helical" evidence="9">
    <location>
        <begin position="12"/>
        <end position="35"/>
    </location>
</feature>
<sequence length="226" mass="24780">MNDWSPFLGLPLWVWLFVLPSVLALAAAFAGPAMARAMRPVWRALDAIYVAGGVVAALFLVTILGLIVAQMIARWTGTAFPGSTNYAGYAMAGASFFALAYAMTRGAHIRVAIFLNINPFLSRWLDVAALFVAAVTATYFARFAVKATILSEMLNDRTQGQDRLPDWLISAFRLEFEGGTGWSYTPIWIPQLVMSAGAILLAICLWDLLIRTLATRERQIVAEAME</sequence>
<evidence type="ECO:0000256" key="9">
    <source>
        <dbReference type="RuleBase" id="RU369079"/>
    </source>
</evidence>
<accession>A0A0D1EJY5</accession>
<evidence type="ECO:0000256" key="4">
    <source>
        <dbReference type="ARBA" id="ARBA00022519"/>
    </source>
</evidence>